<dbReference type="EMBL" id="KB293324">
    <property type="protein sequence ID" value="ELU16116.1"/>
    <property type="molecule type" value="Genomic_DNA"/>
</dbReference>
<feature type="non-terminal residue" evidence="1">
    <location>
        <position position="1"/>
    </location>
</feature>
<keyword evidence="3" id="KW-1185">Reference proteome</keyword>
<organism evidence="1">
    <name type="scientific">Capitella teleta</name>
    <name type="common">Polychaete worm</name>
    <dbReference type="NCBI Taxonomy" id="283909"/>
    <lineage>
        <taxon>Eukaryota</taxon>
        <taxon>Metazoa</taxon>
        <taxon>Spiralia</taxon>
        <taxon>Lophotrochozoa</taxon>
        <taxon>Annelida</taxon>
        <taxon>Polychaeta</taxon>
        <taxon>Sedentaria</taxon>
        <taxon>Scolecida</taxon>
        <taxon>Capitellidae</taxon>
        <taxon>Capitella</taxon>
    </lineage>
</organism>
<accession>R7VIJ9</accession>
<name>R7VIJ9_CAPTE</name>
<dbReference type="EnsemblMetazoa" id="CapteT202670">
    <property type="protein sequence ID" value="CapteP202670"/>
    <property type="gene ID" value="CapteG202670"/>
</dbReference>
<evidence type="ECO:0000313" key="1">
    <source>
        <dbReference type="EMBL" id="ELU16116.1"/>
    </source>
</evidence>
<evidence type="ECO:0008006" key="4">
    <source>
        <dbReference type="Google" id="ProtNLM"/>
    </source>
</evidence>
<dbReference type="OMA" id="FKIAHIT"/>
<dbReference type="EMBL" id="AMQN01017636">
    <property type="status" value="NOT_ANNOTATED_CDS"/>
    <property type="molecule type" value="Genomic_DNA"/>
</dbReference>
<evidence type="ECO:0000313" key="3">
    <source>
        <dbReference type="Proteomes" id="UP000014760"/>
    </source>
</evidence>
<gene>
    <name evidence="1" type="ORF">CAPTEDRAFT_202670</name>
</gene>
<reference evidence="1 3" key="2">
    <citation type="journal article" date="2013" name="Nature">
        <title>Insights into bilaterian evolution from three spiralian genomes.</title>
        <authorList>
            <person name="Simakov O."/>
            <person name="Marletaz F."/>
            <person name="Cho S.J."/>
            <person name="Edsinger-Gonzales E."/>
            <person name="Havlak P."/>
            <person name="Hellsten U."/>
            <person name="Kuo D.H."/>
            <person name="Larsson T."/>
            <person name="Lv J."/>
            <person name="Arendt D."/>
            <person name="Savage R."/>
            <person name="Osoegawa K."/>
            <person name="de Jong P."/>
            <person name="Grimwood J."/>
            <person name="Chapman J.A."/>
            <person name="Shapiro H."/>
            <person name="Aerts A."/>
            <person name="Otillar R.P."/>
            <person name="Terry A.Y."/>
            <person name="Boore J.L."/>
            <person name="Grigoriev I.V."/>
            <person name="Lindberg D.R."/>
            <person name="Seaver E.C."/>
            <person name="Weisblat D.A."/>
            <person name="Putnam N.H."/>
            <person name="Rokhsar D.S."/>
        </authorList>
    </citation>
    <scope>NUCLEOTIDE SEQUENCE</scope>
    <source>
        <strain evidence="1 3">I ESC-2004</strain>
    </source>
</reference>
<dbReference type="PANTHER" id="PTHR47510:SF3">
    <property type="entry name" value="ENDO_EXONUCLEASE_PHOSPHATASE DOMAIN-CONTAINING PROTEIN"/>
    <property type="match status" value="1"/>
</dbReference>
<sequence>KYTTTKSVKLRKHKHKKSEWITKGILKSIKFRDKLHFKKKQTHPDSSEFIILKTNLSTYNKILKKTIRNAKNLYYTKLFHQHENNAKETWKHLNTLLNRKLYDAPIEQLKTDENIIDTPKDICNSFNKFFSEIGHTTAALIQNTDINFKTYLTPNTYPTFTFDLVNSSEIDKIISSLKSKHSTGQDNISTVLIKSLKDELIAPITLIANQMLTTSVFPNPLKIAKVKPLYKKGDRQLCNNYRPISLLPSISKILEKKLCYCN</sequence>
<dbReference type="STRING" id="283909.R7VIJ9"/>
<dbReference type="AlphaFoldDB" id="R7VIJ9"/>
<protein>
    <recommendedName>
        <fullName evidence="4">Reverse transcriptase domain-containing protein</fullName>
    </recommendedName>
</protein>
<evidence type="ECO:0000313" key="2">
    <source>
        <dbReference type="EnsemblMetazoa" id="CapteP202670"/>
    </source>
</evidence>
<reference evidence="2" key="3">
    <citation type="submission" date="2015-06" db="UniProtKB">
        <authorList>
            <consortium name="EnsemblMetazoa"/>
        </authorList>
    </citation>
    <scope>IDENTIFICATION</scope>
</reference>
<proteinExistence type="predicted"/>
<dbReference type="PANTHER" id="PTHR47510">
    <property type="entry name" value="REVERSE TRANSCRIPTASE DOMAIN-CONTAINING PROTEIN"/>
    <property type="match status" value="1"/>
</dbReference>
<reference evidence="3" key="1">
    <citation type="submission" date="2012-12" db="EMBL/GenBank/DDBJ databases">
        <authorList>
            <person name="Hellsten U."/>
            <person name="Grimwood J."/>
            <person name="Chapman J.A."/>
            <person name="Shapiro H."/>
            <person name="Aerts A."/>
            <person name="Otillar R.P."/>
            <person name="Terry A.Y."/>
            <person name="Boore J.L."/>
            <person name="Simakov O."/>
            <person name="Marletaz F."/>
            <person name="Cho S.-J."/>
            <person name="Edsinger-Gonzales E."/>
            <person name="Havlak P."/>
            <person name="Kuo D.-H."/>
            <person name="Larsson T."/>
            <person name="Lv J."/>
            <person name="Arendt D."/>
            <person name="Savage R."/>
            <person name="Osoegawa K."/>
            <person name="de Jong P."/>
            <person name="Lindberg D.R."/>
            <person name="Seaver E.C."/>
            <person name="Weisblat D.A."/>
            <person name="Putnam N.H."/>
            <person name="Grigoriev I.V."/>
            <person name="Rokhsar D.S."/>
        </authorList>
    </citation>
    <scope>NUCLEOTIDE SEQUENCE</scope>
    <source>
        <strain evidence="3">I ESC-2004</strain>
    </source>
</reference>
<dbReference type="OrthoDB" id="445826at2759"/>
<dbReference type="HOGENOM" id="CLU_1063814_0_0_1"/>
<dbReference type="Proteomes" id="UP000014760">
    <property type="component" value="Unassembled WGS sequence"/>
</dbReference>